<dbReference type="GO" id="GO:0005524">
    <property type="term" value="F:ATP binding"/>
    <property type="evidence" value="ECO:0007669"/>
    <property type="project" value="UniProtKB-KW"/>
</dbReference>
<dbReference type="SUPFAM" id="SSF52540">
    <property type="entry name" value="P-loop containing nucleoside triphosphate hydrolases"/>
    <property type="match status" value="1"/>
</dbReference>
<keyword evidence="4" id="KW-0410">Iron transport</keyword>
<sequence>MTALLLDQVSVNYHNRCVIDRLDWQAEEGKIYSIIGPNGCGKSTLLKAISGQLKPAGGSILLEGKPIGAYSRRSLARQLSMLQQSQDKLPDMTVRTLVGYGRFPHKPAWAGQRKEDEAIVDWALAQTGTWMFADRKLSALSGGERQRVWIALALAQKPRLLLLDEPTTYLDVSHQWEIMELISDINRKHGMTIIMVLHDMNHAAAYSDEIMMMSKGKVYASGSPEDTITEHSLGEVFGVKGRIERDPVNQRLSCLVTGLLPNKEQAQTAEKIYVH</sequence>
<keyword evidence="3" id="KW-1003">Cell membrane</keyword>
<evidence type="ECO:0000256" key="9">
    <source>
        <dbReference type="ARBA" id="ARBA00023136"/>
    </source>
</evidence>
<proteinExistence type="predicted"/>
<evidence type="ECO:0000256" key="2">
    <source>
        <dbReference type="ARBA" id="ARBA00022448"/>
    </source>
</evidence>
<evidence type="ECO:0000256" key="7">
    <source>
        <dbReference type="ARBA" id="ARBA00023004"/>
    </source>
</evidence>
<keyword evidence="2" id="KW-0813">Transport</keyword>
<dbReference type="Gene3D" id="3.40.50.300">
    <property type="entry name" value="P-loop containing nucleotide triphosphate hydrolases"/>
    <property type="match status" value="1"/>
</dbReference>
<organism evidence="11 12">
    <name type="scientific">Paenibacillus apis</name>
    <dbReference type="NCBI Taxonomy" id="1792174"/>
    <lineage>
        <taxon>Bacteria</taxon>
        <taxon>Bacillati</taxon>
        <taxon>Bacillota</taxon>
        <taxon>Bacilli</taxon>
        <taxon>Bacillales</taxon>
        <taxon>Paenibacillaceae</taxon>
        <taxon>Paenibacillus</taxon>
    </lineage>
</organism>
<evidence type="ECO:0000313" key="11">
    <source>
        <dbReference type="EMBL" id="GIO40831.1"/>
    </source>
</evidence>
<evidence type="ECO:0000256" key="3">
    <source>
        <dbReference type="ARBA" id="ARBA00022475"/>
    </source>
</evidence>
<keyword evidence="12" id="KW-1185">Reference proteome</keyword>
<evidence type="ECO:0000256" key="1">
    <source>
        <dbReference type="ARBA" id="ARBA00004202"/>
    </source>
</evidence>
<dbReference type="InterPro" id="IPR051535">
    <property type="entry name" value="Siderophore_ABC-ATPase"/>
</dbReference>
<comment type="subcellular location">
    <subcellularLocation>
        <location evidence="1">Cell membrane</location>
        <topology evidence="1">Peripheral membrane protein</topology>
    </subcellularLocation>
</comment>
<evidence type="ECO:0000259" key="10">
    <source>
        <dbReference type="PROSITE" id="PS50893"/>
    </source>
</evidence>
<keyword evidence="6 11" id="KW-0067">ATP-binding</keyword>
<dbReference type="EMBL" id="BORS01000002">
    <property type="protein sequence ID" value="GIO40831.1"/>
    <property type="molecule type" value="Genomic_DNA"/>
</dbReference>
<dbReference type="GO" id="GO:0005886">
    <property type="term" value="C:plasma membrane"/>
    <property type="evidence" value="ECO:0007669"/>
    <property type="project" value="UniProtKB-SubCell"/>
</dbReference>
<dbReference type="PANTHER" id="PTHR42771:SF2">
    <property type="entry name" value="IRON(3+)-HYDROXAMATE IMPORT ATP-BINDING PROTEIN FHUC"/>
    <property type="match status" value="1"/>
</dbReference>
<evidence type="ECO:0000256" key="6">
    <source>
        <dbReference type="ARBA" id="ARBA00022840"/>
    </source>
</evidence>
<dbReference type="AlphaFoldDB" id="A0A919XYJ3"/>
<evidence type="ECO:0000256" key="8">
    <source>
        <dbReference type="ARBA" id="ARBA00023065"/>
    </source>
</evidence>
<dbReference type="Proteomes" id="UP000678895">
    <property type="component" value="Unassembled WGS sequence"/>
</dbReference>
<dbReference type="PANTHER" id="PTHR42771">
    <property type="entry name" value="IRON(3+)-HYDROXAMATE IMPORT ATP-BINDING PROTEIN FHUC"/>
    <property type="match status" value="1"/>
</dbReference>
<dbReference type="PROSITE" id="PS00211">
    <property type="entry name" value="ABC_TRANSPORTER_1"/>
    <property type="match status" value="1"/>
</dbReference>
<reference evidence="11" key="1">
    <citation type="submission" date="2021-03" db="EMBL/GenBank/DDBJ databases">
        <title>Antimicrobial resistance genes in bacteria isolated from Japanese honey, and their potential for conferring macrolide and lincosamide resistance in the American foulbrood pathogen Paenibacillus larvae.</title>
        <authorList>
            <person name="Okamoto M."/>
            <person name="Kumagai M."/>
            <person name="Kanamori H."/>
            <person name="Takamatsu D."/>
        </authorList>
    </citation>
    <scope>NUCLEOTIDE SEQUENCE</scope>
    <source>
        <strain evidence="11">J41TS4</strain>
    </source>
</reference>
<keyword evidence="8" id="KW-0406">Ion transport</keyword>
<dbReference type="GO" id="GO:0006826">
    <property type="term" value="P:iron ion transport"/>
    <property type="evidence" value="ECO:0007669"/>
    <property type="project" value="UniProtKB-KW"/>
</dbReference>
<keyword evidence="7" id="KW-0408">Iron</keyword>
<evidence type="ECO:0000256" key="5">
    <source>
        <dbReference type="ARBA" id="ARBA00022741"/>
    </source>
</evidence>
<dbReference type="InterPro" id="IPR017871">
    <property type="entry name" value="ABC_transporter-like_CS"/>
</dbReference>
<dbReference type="CDD" id="cd03214">
    <property type="entry name" value="ABC_Iron-Siderophores_B12_Hemin"/>
    <property type="match status" value="1"/>
</dbReference>
<comment type="caution">
    <text evidence="11">The sequence shown here is derived from an EMBL/GenBank/DDBJ whole genome shotgun (WGS) entry which is preliminary data.</text>
</comment>
<evidence type="ECO:0000313" key="12">
    <source>
        <dbReference type="Proteomes" id="UP000678895"/>
    </source>
</evidence>
<gene>
    <name evidence="11" type="ORF">J41TS4_05890</name>
</gene>
<dbReference type="RefSeq" id="WP_301624760.1">
    <property type="nucleotide sequence ID" value="NZ_BORS01000002.1"/>
</dbReference>
<dbReference type="SMART" id="SM00382">
    <property type="entry name" value="AAA"/>
    <property type="match status" value="1"/>
</dbReference>
<keyword evidence="5" id="KW-0547">Nucleotide-binding</keyword>
<name>A0A919XYJ3_9BACL</name>
<dbReference type="InterPro" id="IPR003439">
    <property type="entry name" value="ABC_transporter-like_ATP-bd"/>
</dbReference>
<evidence type="ECO:0000256" key="4">
    <source>
        <dbReference type="ARBA" id="ARBA00022496"/>
    </source>
</evidence>
<keyword evidence="9" id="KW-0472">Membrane</keyword>
<dbReference type="InterPro" id="IPR003593">
    <property type="entry name" value="AAA+_ATPase"/>
</dbReference>
<feature type="domain" description="ABC transporter" evidence="10">
    <location>
        <begin position="4"/>
        <end position="240"/>
    </location>
</feature>
<dbReference type="FunFam" id="3.40.50.300:FF:000134">
    <property type="entry name" value="Iron-enterobactin ABC transporter ATP-binding protein"/>
    <property type="match status" value="1"/>
</dbReference>
<dbReference type="GO" id="GO:0016887">
    <property type="term" value="F:ATP hydrolysis activity"/>
    <property type="evidence" value="ECO:0007669"/>
    <property type="project" value="InterPro"/>
</dbReference>
<dbReference type="InterPro" id="IPR027417">
    <property type="entry name" value="P-loop_NTPase"/>
</dbReference>
<dbReference type="PROSITE" id="PS50893">
    <property type="entry name" value="ABC_TRANSPORTER_2"/>
    <property type="match status" value="1"/>
</dbReference>
<protein>
    <submittedName>
        <fullName evidence="11">Iron ABC transporter ATP-binding protein</fullName>
    </submittedName>
</protein>
<accession>A0A919XYJ3</accession>
<dbReference type="Pfam" id="PF00005">
    <property type="entry name" value="ABC_tran"/>
    <property type="match status" value="1"/>
</dbReference>